<dbReference type="SUPFAM" id="SSF51445">
    <property type="entry name" value="(Trans)glycosidases"/>
    <property type="match status" value="1"/>
</dbReference>
<evidence type="ECO:0000256" key="1">
    <source>
        <dbReference type="ARBA" id="ARBA00000439"/>
    </source>
</evidence>
<evidence type="ECO:0000256" key="3">
    <source>
        <dbReference type="ARBA" id="ARBA00012560"/>
    </source>
</evidence>
<evidence type="ECO:0000256" key="4">
    <source>
        <dbReference type="ARBA" id="ARBA00020295"/>
    </source>
</evidence>
<comment type="catalytic activity">
    <reaction evidence="1">
        <text>Transfers a segment of a (1-&gt;4)-alpha-D-glucan to a new position in an acceptor, which may be glucose or a (1-&gt;4)-alpha-D-glucan.</text>
        <dbReference type="EC" id="2.4.1.25"/>
    </reaction>
</comment>
<sequence>NCVVYTGTHDNDTVIGWWDKLTPYHTILCRKQPAPVRQHCGRDDRMRVFFGRRTAIIPMQDFYTAIPPRA</sequence>
<protein>
    <recommendedName>
        <fullName evidence="4">4-alpha-glucanotransferase</fullName>
        <ecNumber evidence="3">2.4.1.25</ecNumber>
    </recommendedName>
    <alternativeName>
        <fullName evidence="8">Amylomaltase</fullName>
    </alternativeName>
    <alternativeName>
        <fullName evidence="9">Disproportionating enzyme</fullName>
    </alternativeName>
</protein>
<dbReference type="Gene3D" id="3.20.20.80">
    <property type="entry name" value="Glycosidases"/>
    <property type="match status" value="1"/>
</dbReference>
<keyword evidence="6" id="KW-0808">Transferase</keyword>
<dbReference type="Pfam" id="PF02446">
    <property type="entry name" value="Glyco_hydro_77"/>
    <property type="match status" value="1"/>
</dbReference>
<keyword evidence="7" id="KW-0119">Carbohydrate metabolism</keyword>
<dbReference type="InterPro" id="IPR017853">
    <property type="entry name" value="GH"/>
</dbReference>
<comment type="similarity">
    <text evidence="2">Belongs to the disproportionating enzyme family.</text>
</comment>
<evidence type="ECO:0000256" key="5">
    <source>
        <dbReference type="ARBA" id="ARBA00022676"/>
    </source>
</evidence>
<proteinExistence type="inferred from homology"/>
<evidence type="ECO:0000313" key="10">
    <source>
        <dbReference type="EMBL" id="AIA92594.1"/>
    </source>
</evidence>
<accession>A0A060CBJ8</accession>
<dbReference type="InterPro" id="IPR003385">
    <property type="entry name" value="Glyco_hydro_77"/>
</dbReference>
<feature type="non-terminal residue" evidence="10">
    <location>
        <position position="1"/>
    </location>
</feature>
<reference evidence="10" key="1">
    <citation type="journal article" date="2013" name="Environ. Microbiol.">
        <title>Seasonally variable intestinal metagenomes of the red palm weevil (Rhynchophorus ferrugineus).</title>
        <authorList>
            <person name="Jia S."/>
            <person name="Zhang X."/>
            <person name="Zhang G."/>
            <person name="Yin A."/>
            <person name="Zhang S."/>
            <person name="Li F."/>
            <person name="Wang L."/>
            <person name="Zhao D."/>
            <person name="Yun Q."/>
            <person name="Tala"/>
            <person name="Wang J."/>
            <person name="Sun G."/>
            <person name="Baabdullah M."/>
            <person name="Yu X."/>
            <person name="Hu S."/>
            <person name="Al-Mssallem I.S."/>
            <person name="Yu J."/>
        </authorList>
    </citation>
    <scope>NUCLEOTIDE SEQUENCE</scope>
</reference>
<keyword evidence="5" id="KW-0328">Glycosyltransferase</keyword>
<dbReference type="GO" id="GO:0005975">
    <property type="term" value="P:carbohydrate metabolic process"/>
    <property type="evidence" value="ECO:0007669"/>
    <property type="project" value="InterPro"/>
</dbReference>
<evidence type="ECO:0000256" key="7">
    <source>
        <dbReference type="ARBA" id="ARBA00023277"/>
    </source>
</evidence>
<dbReference type="EC" id="2.4.1.25" evidence="3"/>
<evidence type="ECO:0000256" key="8">
    <source>
        <dbReference type="ARBA" id="ARBA00031423"/>
    </source>
</evidence>
<name>A0A060CBJ8_9CHLR</name>
<organism evidence="10">
    <name type="scientific">uncultured Thermobaculum sp</name>
    <dbReference type="NCBI Taxonomy" id="683411"/>
    <lineage>
        <taxon>Bacteria</taxon>
        <taxon>Bacillati</taxon>
        <taxon>Chloroflexota</taxon>
        <taxon>Chloroflexia</taxon>
        <taxon>Candidatus Thermobaculales</taxon>
        <taxon>Candidatus Thermobaculaceae</taxon>
        <taxon>Thermobaculum</taxon>
        <taxon>environmental samples</taxon>
    </lineage>
</organism>
<dbReference type="EMBL" id="KF125268">
    <property type="protein sequence ID" value="AIA92594.1"/>
    <property type="molecule type" value="Genomic_DNA"/>
</dbReference>
<evidence type="ECO:0000256" key="6">
    <source>
        <dbReference type="ARBA" id="ARBA00022679"/>
    </source>
</evidence>
<dbReference type="GO" id="GO:0004134">
    <property type="term" value="F:4-alpha-glucanotransferase activity"/>
    <property type="evidence" value="ECO:0007669"/>
    <property type="project" value="UniProtKB-EC"/>
</dbReference>
<evidence type="ECO:0000256" key="2">
    <source>
        <dbReference type="ARBA" id="ARBA00005684"/>
    </source>
</evidence>
<evidence type="ECO:0000256" key="9">
    <source>
        <dbReference type="ARBA" id="ARBA00031501"/>
    </source>
</evidence>
<dbReference type="AlphaFoldDB" id="A0A060CBJ8"/>